<protein>
    <submittedName>
        <fullName evidence="2">Antibiotic biosynthesis monooxygenase</fullName>
    </submittedName>
</protein>
<dbReference type="InterPro" id="IPR007138">
    <property type="entry name" value="ABM_dom"/>
</dbReference>
<feature type="domain" description="ABM" evidence="1">
    <location>
        <begin position="1"/>
        <end position="71"/>
    </location>
</feature>
<reference evidence="2 3" key="1">
    <citation type="submission" date="2018-07" db="EMBL/GenBank/DDBJ databases">
        <title>Draft genome sequence of Ancylomarina sp. M1P.</title>
        <authorList>
            <person name="Yadav S."/>
            <person name="Villanueva L."/>
            <person name="Damste J.S.S."/>
        </authorList>
    </citation>
    <scope>NUCLEOTIDE SEQUENCE [LARGE SCALE GENOMIC DNA]</scope>
    <source>
        <strain evidence="2 3">M1P</strain>
    </source>
</reference>
<dbReference type="InterPro" id="IPR011008">
    <property type="entry name" value="Dimeric_a/b-barrel"/>
</dbReference>
<name>A0A425Y287_9BACT</name>
<proteinExistence type="predicted"/>
<comment type="caution">
    <text evidence="2">The sequence shown here is derived from an EMBL/GenBank/DDBJ whole genome shotgun (WGS) entry which is preliminary data.</text>
</comment>
<dbReference type="OrthoDB" id="1120859at2"/>
<evidence type="ECO:0000313" key="2">
    <source>
        <dbReference type="EMBL" id="RRG22110.1"/>
    </source>
</evidence>
<keyword evidence="3" id="KW-1185">Reference proteome</keyword>
<sequence length="93" mass="11047">MIVRFVKLEIQDQHIADFKRLTAGEKEEIVAFDGCSFLEILQDVNNKNLFFSHSHWQSENALNKYRNSAFFRGNWEQVKPWFAAKPEAWSLER</sequence>
<dbReference type="AlphaFoldDB" id="A0A425Y287"/>
<dbReference type="GO" id="GO:0004497">
    <property type="term" value="F:monooxygenase activity"/>
    <property type="evidence" value="ECO:0007669"/>
    <property type="project" value="UniProtKB-KW"/>
</dbReference>
<organism evidence="2 3">
    <name type="scientific">Ancylomarina euxinus</name>
    <dbReference type="NCBI Taxonomy" id="2283627"/>
    <lineage>
        <taxon>Bacteria</taxon>
        <taxon>Pseudomonadati</taxon>
        <taxon>Bacteroidota</taxon>
        <taxon>Bacteroidia</taxon>
        <taxon>Marinilabiliales</taxon>
        <taxon>Marinifilaceae</taxon>
        <taxon>Ancylomarina</taxon>
    </lineage>
</organism>
<dbReference type="EMBL" id="QQWG01000006">
    <property type="protein sequence ID" value="RRG22110.1"/>
    <property type="molecule type" value="Genomic_DNA"/>
</dbReference>
<dbReference type="SUPFAM" id="SSF54909">
    <property type="entry name" value="Dimeric alpha+beta barrel"/>
    <property type="match status" value="1"/>
</dbReference>
<evidence type="ECO:0000259" key="1">
    <source>
        <dbReference type="Pfam" id="PF03992"/>
    </source>
</evidence>
<keyword evidence="2" id="KW-0560">Oxidoreductase</keyword>
<gene>
    <name evidence="2" type="ORF">DWB61_07805</name>
</gene>
<dbReference type="Pfam" id="PF03992">
    <property type="entry name" value="ABM"/>
    <property type="match status" value="1"/>
</dbReference>
<accession>A0A425Y287</accession>
<dbReference type="Gene3D" id="3.30.70.100">
    <property type="match status" value="1"/>
</dbReference>
<evidence type="ECO:0000313" key="3">
    <source>
        <dbReference type="Proteomes" id="UP000285794"/>
    </source>
</evidence>
<keyword evidence="2" id="KW-0503">Monooxygenase</keyword>
<dbReference type="Proteomes" id="UP000285794">
    <property type="component" value="Unassembled WGS sequence"/>
</dbReference>
<dbReference type="RefSeq" id="WP_125030340.1">
    <property type="nucleotide sequence ID" value="NZ_JAPXVP010000006.1"/>
</dbReference>